<keyword evidence="1" id="KW-0472">Membrane</keyword>
<accession>A0ABU9NNM7</accession>
<organism evidence="2 3">
    <name type="scientific">Flavobacterium polysaccharolyticum</name>
    <dbReference type="NCBI Taxonomy" id="3133148"/>
    <lineage>
        <taxon>Bacteria</taxon>
        <taxon>Pseudomonadati</taxon>
        <taxon>Bacteroidota</taxon>
        <taxon>Flavobacteriia</taxon>
        <taxon>Flavobacteriales</taxon>
        <taxon>Flavobacteriaceae</taxon>
        <taxon>Flavobacterium</taxon>
    </lineage>
</organism>
<keyword evidence="1" id="KW-0812">Transmembrane</keyword>
<dbReference type="EMBL" id="JBCGDP010000007">
    <property type="protein sequence ID" value="MEM0576685.1"/>
    <property type="molecule type" value="Genomic_DNA"/>
</dbReference>
<evidence type="ECO:0000256" key="1">
    <source>
        <dbReference type="SAM" id="Phobius"/>
    </source>
</evidence>
<feature type="transmembrane region" description="Helical" evidence="1">
    <location>
        <begin position="142"/>
        <end position="169"/>
    </location>
</feature>
<feature type="transmembrane region" description="Helical" evidence="1">
    <location>
        <begin position="112"/>
        <end position="130"/>
    </location>
</feature>
<evidence type="ECO:0008006" key="4">
    <source>
        <dbReference type="Google" id="ProtNLM"/>
    </source>
</evidence>
<gene>
    <name evidence="2" type="ORF">WFZ86_09255</name>
</gene>
<evidence type="ECO:0000313" key="2">
    <source>
        <dbReference type="EMBL" id="MEM0576685.1"/>
    </source>
</evidence>
<protein>
    <recommendedName>
        <fullName evidence="4">Tripartite tricarboxylate transporter TctB family protein</fullName>
    </recommendedName>
</protein>
<feature type="transmembrane region" description="Helical" evidence="1">
    <location>
        <begin position="12"/>
        <end position="30"/>
    </location>
</feature>
<feature type="transmembrane region" description="Helical" evidence="1">
    <location>
        <begin position="86"/>
        <end position="106"/>
    </location>
</feature>
<keyword evidence="3" id="KW-1185">Reference proteome</keyword>
<proteinExistence type="predicted"/>
<comment type="caution">
    <text evidence="2">The sequence shown here is derived from an EMBL/GenBank/DDBJ whole genome shotgun (WGS) entry which is preliminary data.</text>
</comment>
<feature type="transmembrane region" description="Helical" evidence="1">
    <location>
        <begin position="50"/>
        <end position="65"/>
    </location>
</feature>
<keyword evidence="1" id="KW-1133">Transmembrane helix</keyword>
<dbReference type="Proteomes" id="UP001468798">
    <property type="component" value="Unassembled WGS sequence"/>
</dbReference>
<name>A0ABU9NNM7_9FLAO</name>
<reference evidence="2 3" key="1">
    <citation type="submission" date="2024-03" db="EMBL/GenBank/DDBJ databases">
        <title>Two novel species of the genus Flavobacterium exhibiting potentially degradation of complex polysaccharides.</title>
        <authorList>
            <person name="Lian X."/>
        </authorList>
    </citation>
    <scope>NUCLEOTIDE SEQUENCE [LARGE SCALE GENOMIC DNA]</scope>
    <source>
        <strain evidence="2 3">N6</strain>
    </source>
</reference>
<sequence>MNSKQNLKIRLYFTATITIAIFSLLLWNYFHGGVPSHHILQRKDLPEISNGWGAILLPMLTWFLLKRMQKRIVIHEDGSISNGTKNTVYAFLAALIYGMLLAVFFTFGIRDLPFYMLIGLLVIALFYPIFRSECLLGFVIGMTYTFGAILPTGIGLLFMTLGAIIHLGIRPAILFVVKKSVQLFSSVNEKAS</sequence>
<evidence type="ECO:0000313" key="3">
    <source>
        <dbReference type="Proteomes" id="UP001468798"/>
    </source>
</evidence>
<dbReference type="RefSeq" id="WP_342691675.1">
    <property type="nucleotide sequence ID" value="NZ_JBCGDP010000007.1"/>
</dbReference>